<evidence type="ECO:0000313" key="4">
    <source>
        <dbReference type="EMBL" id="MBA6058794.1"/>
    </source>
</evidence>
<dbReference type="AlphaFoldDB" id="A0A7W2JGW4"/>
<dbReference type="PROSITE" id="PS00923">
    <property type="entry name" value="ASP_GLU_RACEMASE_1"/>
    <property type="match status" value="1"/>
</dbReference>
<dbReference type="InterPro" id="IPR004380">
    <property type="entry name" value="Asp_race"/>
</dbReference>
<dbReference type="NCBIfam" id="TIGR00035">
    <property type="entry name" value="asp_race"/>
    <property type="match status" value="1"/>
</dbReference>
<feature type="compositionally biased region" description="Polar residues" evidence="3">
    <location>
        <begin position="29"/>
        <end position="38"/>
    </location>
</feature>
<dbReference type="InterPro" id="IPR001920">
    <property type="entry name" value="Asp/Glu_race"/>
</dbReference>
<reference evidence="4 5" key="1">
    <citation type="submission" date="2020-07" db="EMBL/GenBank/DDBJ databases">
        <title>Diversity of carbapenemase encoding genes among Pseudomonas putida group clinical isolates in a tertiary Brazilian hospital.</title>
        <authorList>
            <person name="Alberto-Lei F."/>
            <person name="Nodari C.S."/>
            <person name="Streling A.P."/>
            <person name="Paulino J.T."/>
            <person name="Bessa-Neto F.O."/>
            <person name="Cayo R."/>
            <person name="Gales A.C."/>
        </authorList>
    </citation>
    <scope>NUCLEOTIDE SEQUENCE [LARGE SCALE GENOMIC DNA]</scope>
    <source>
        <strain evidence="4 5">14535</strain>
    </source>
</reference>
<proteinExistence type="inferred from homology"/>
<dbReference type="PANTHER" id="PTHR21198">
    <property type="entry name" value="GLUTAMATE RACEMASE"/>
    <property type="match status" value="1"/>
</dbReference>
<gene>
    <name evidence="4" type="ORF">H4C44_06365</name>
</gene>
<evidence type="ECO:0000256" key="3">
    <source>
        <dbReference type="SAM" id="MobiDB-lite"/>
    </source>
</evidence>
<comment type="caution">
    <text evidence="4">The sequence shown here is derived from an EMBL/GenBank/DDBJ whole genome shotgun (WGS) entry which is preliminary data.</text>
</comment>
<name>A0A7W2JGW4_9PSED</name>
<dbReference type="PROSITE" id="PS00924">
    <property type="entry name" value="ASP_GLU_RACEMASE_2"/>
    <property type="match status" value="1"/>
</dbReference>
<dbReference type="InterPro" id="IPR015942">
    <property type="entry name" value="Asp/Glu/hydantoin_racemase"/>
</dbReference>
<evidence type="ECO:0000256" key="2">
    <source>
        <dbReference type="ARBA" id="ARBA00023235"/>
    </source>
</evidence>
<dbReference type="Gene3D" id="3.40.50.1860">
    <property type="match status" value="4"/>
</dbReference>
<protein>
    <submittedName>
        <fullName evidence="4">Aspartate/glutamate racemase family protein</fullName>
    </submittedName>
</protein>
<dbReference type="InterPro" id="IPR033134">
    <property type="entry name" value="Asp/Glu_racemase_AS_2"/>
</dbReference>
<dbReference type="PANTHER" id="PTHR21198:SF7">
    <property type="entry name" value="ASPARTATE-GLUTAMATE RACEMASE FAMILY"/>
    <property type="match status" value="1"/>
</dbReference>
<dbReference type="GO" id="GO:0047661">
    <property type="term" value="F:amino-acid racemase activity"/>
    <property type="evidence" value="ECO:0007669"/>
    <property type="project" value="InterPro"/>
</dbReference>
<evidence type="ECO:0000256" key="1">
    <source>
        <dbReference type="ARBA" id="ARBA00007847"/>
    </source>
</evidence>
<feature type="region of interest" description="Disordered" evidence="3">
    <location>
        <begin position="20"/>
        <end position="39"/>
    </location>
</feature>
<keyword evidence="2" id="KW-0413">Isomerase</keyword>
<accession>A0A7W2JGW4</accession>
<dbReference type="InterPro" id="IPR018187">
    <property type="entry name" value="Asp/Glu_racemase_AS_1"/>
</dbReference>
<dbReference type="Pfam" id="PF01177">
    <property type="entry name" value="Asp_Glu_race"/>
    <property type="match status" value="2"/>
</dbReference>
<dbReference type="EMBL" id="JACGCU010000007">
    <property type="protein sequence ID" value="MBA6058794.1"/>
    <property type="molecule type" value="Genomic_DNA"/>
</dbReference>
<comment type="similarity">
    <text evidence="1">Belongs to the aspartate/glutamate racemases family.</text>
</comment>
<sequence>MRKTTQLLRAAINRFPLANRLPSPEDQEVTSLNKSAPTPASPRKLGIVGGLGSLAGGDLFYKLVKSRAVMENQARFHFLFEQQPFKDVLLPLDAKASMTSRKFYVFQVCKSFEESRVDAIVLPCFASHTFLAEVQEELSLPIIDMMDALVQSIEHVLKPGGKVGVIASDFVRNSGLFESRLGGQYEVVYPSDEAQVELMTSMYGTAGIKDGHLDGVALEGVYRACLSLQEQGVSLIAPGMTELSLVAQDLQRRGLPVLDINEIYASFATAEPGSSPTPAFKLGIVGGVGPAATVDFMGKVVAATPAGRDQDHIKMVVEQNPQIPDRTANLLREETDPTMAMYSTCKRLESAGAHAIAIPCNTAHAFVDRIQPHLRIPIVNMLMETARWISQRYGRNKVVGLLATSGTVQSRVYHDAAHQAGLTIITPGVEYQSMVMESIYGERGVKAGHTQGICRTQLLVAAEHLVELGAEVLILGCTELPLIEAHNEAFEVGGRTVALIDPTTILAQRCVALSSERPADLVESEL</sequence>
<dbReference type="Proteomes" id="UP000556620">
    <property type="component" value="Unassembled WGS sequence"/>
</dbReference>
<evidence type="ECO:0000313" key="5">
    <source>
        <dbReference type="Proteomes" id="UP000556620"/>
    </source>
</evidence>
<dbReference type="SUPFAM" id="SSF53681">
    <property type="entry name" value="Aspartate/glutamate racemase"/>
    <property type="match status" value="4"/>
</dbReference>
<organism evidence="4 5">
    <name type="scientific">Pseudomonas juntendi</name>
    <dbReference type="NCBI Taxonomy" id="2666183"/>
    <lineage>
        <taxon>Bacteria</taxon>
        <taxon>Pseudomonadati</taxon>
        <taxon>Pseudomonadota</taxon>
        <taxon>Gammaproteobacteria</taxon>
        <taxon>Pseudomonadales</taxon>
        <taxon>Pseudomonadaceae</taxon>
        <taxon>Pseudomonas</taxon>
    </lineage>
</organism>